<dbReference type="Pfam" id="PF13560">
    <property type="entry name" value="HTH_31"/>
    <property type="match status" value="1"/>
</dbReference>
<evidence type="ECO:0000313" key="3">
    <source>
        <dbReference type="Proteomes" id="UP001595872"/>
    </source>
</evidence>
<protein>
    <submittedName>
        <fullName evidence="2">Helix-turn-helix domain-containing protein</fullName>
    </submittedName>
</protein>
<evidence type="ECO:0000313" key="2">
    <source>
        <dbReference type="EMBL" id="MFC4906405.1"/>
    </source>
</evidence>
<dbReference type="Pfam" id="PF19054">
    <property type="entry name" value="DUF5753"/>
    <property type="match status" value="1"/>
</dbReference>
<dbReference type="Proteomes" id="UP001595872">
    <property type="component" value="Unassembled WGS sequence"/>
</dbReference>
<evidence type="ECO:0000259" key="1">
    <source>
        <dbReference type="PROSITE" id="PS50943"/>
    </source>
</evidence>
<dbReference type="PROSITE" id="PS50943">
    <property type="entry name" value="HTH_CROC1"/>
    <property type="match status" value="1"/>
</dbReference>
<name>A0ABV9TSZ6_9ACTN</name>
<sequence length="286" mass="31461">MTASPFSSAQAARQRLGDRLREIREDAGLSGRALAAAAGWHGGSKISKIEHAVRPPSPDDIRLWCQVCGVGSERAEELIAALRAAESMWLDWRRAEQTGLLPLNVQVRSIFESTRLLRAYSSKVVPGLLQSSAYTRAVLSAIRDSRKVPVDDVDAVLIEREARKAVLREGDHRFVFVVEESVLRYRIGASDVMAAQLRHLLEVSALPSVSLGVIPQDADRSLQHPAESFVMFDNTRVNVELVSGYLTVTEPAEVGMYMRVFSHLVALAVHGRRARALLDAALRAFG</sequence>
<dbReference type="InterPro" id="IPR010982">
    <property type="entry name" value="Lambda_DNA-bd_dom_sf"/>
</dbReference>
<reference evidence="3" key="1">
    <citation type="journal article" date="2019" name="Int. J. Syst. Evol. Microbiol.">
        <title>The Global Catalogue of Microorganisms (GCM) 10K type strain sequencing project: providing services to taxonomists for standard genome sequencing and annotation.</title>
        <authorList>
            <consortium name="The Broad Institute Genomics Platform"/>
            <consortium name="The Broad Institute Genome Sequencing Center for Infectious Disease"/>
            <person name="Wu L."/>
            <person name="Ma J."/>
        </authorList>
    </citation>
    <scope>NUCLEOTIDE SEQUENCE [LARGE SCALE GENOMIC DNA]</scope>
    <source>
        <strain evidence="3">KLKA75</strain>
    </source>
</reference>
<dbReference type="InterPro" id="IPR001387">
    <property type="entry name" value="Cro/C1-type_HTH"/>
</dbReference>
<dbReference type="Gene3D" id="1.10.260.40">
    <property type="entry name" value="lambda repressor-like DNA-binding domains"/>
    <property type="match status" value="1"/>
</dbReference>
<dbReference type="EMBL" id="JBHSIT010000001">
    <property type="protein sequence ID" value="MFC4906405.1"/>
    <property type="molecule type" value="Genomic_DNA"/>
</dbReference>
<proteinExistence type="predicted"/>
<keyword evidence="3" id="KW-1185">Reference proteome</keyword>
<dbReference type="InterPro" id="IPR043917">
    <property type="entry name" value="DUF5753"/>
</dbReference>
<dbReference type="RefSeq" id="WP_378252574.1">
    <property type="nucleotide sequence ID" value="NZ_JBHSIT010000001.1"/>
</dbReference>
<comment type="caution">
    <text evidence="2">The sequence shown here is derived from an EMBL/GenBank/DDBJ whole genome shotgun (WGS) entry which is preliminary data.</text>
</comment>
<dbReference type="SMART" id="SM00530">
    <property type="entry name" value="HTH_XRE"/>
    <property type="match status" value="1"/>
</dbReference>
<organism evidence="2 3">
    <name type="scientific">Actinomadura gamaensis</name>
    <dbReference type="NCBI Taxonomy" id="1763541"/>
    <lineage>
        <taxon>Bacteria</taxon>
        <taxon>Bacillati</taxon>
        <taxon>Actinomycetota</taxon>
        <taxon>Actinomycetes</taxon>
        <taxon>Streptosporangiales</taxon>
        <taxon>Thermomonosporaceae</taxon>
        <taxon>Actinomadura</taxon>
    </lineage>
</organism>
<accession>A0ABV9TSZ6</accession>
<gene>
    <name evidence="2" type="ORF">ACFPCY_03660</name>
</gene>
<dbReference type="CDD" id="cd00093">
    <property type="entry name" value="HTH_XRE"/>
    <property type="match status" value="1"/>
</dbReference>
<dbReference type="SUPFAM" id="SSF47413">
    <property type="entry name" value="lambda repressor-like DNA-binding domains"/>
    <property type="match status" value="1"/>
</dbReference>
<feature type="domain" description="HTH cro/C1-type" evidence="1">
    <location>
        <begin position="20"/>
        <end position="78"/>
    </location>
</feature>